<organism evidence="2 3">
    <name type="scientific">Kipferlia bialata</name>
    <dbReference type="NCBI Taxonomy" id="797122"/>
    <lineage>
        <taxon>Eukaryota</taxon>
        <taxon>Metamonada</taxon>
        <taxon>Carpediemonas-like organisms</taxon>
        <taxon>Kipferlia</taxon>
    </lineage>
</organism>
<proteinExistence type="predicted"/>
<accession>A0A9K3CQM1</accession>
<protein>
    <submittedName>
        <fullName evidence="2">Uncharacterized protein</fullName>
    </submittedName>
</protein>
<comment type="caution">
    <text evidence="2">The sequence shown here is derived from an EMBL/GenBank/DDBJ whole genome shotgun (WGS) entry which is preliminary data.</text>
</comment>
<evidence type="ECO:0000313" key="2">
    <source>
        <dbReference type="EMBL" id="GIQ81002.1"/>
    </source>
</evidence>
<sequence length="212" mass="23297">MSFLALVTSYICIGVVIKLCSVADGCTPLHITAAKAIMNRDRDSRYAFNLAFWDYIGRIASESGRSISNTAILLAHLLGPGNKGSGISWGVVKKALGLGGKAQVWFDIVLLTLSTDVTCNGVDRGAWVQLLQPIKAVGHEQLMREYAEMTGHGNVPLVTRMASVLQSLVKRLRRRDRQALLCLTIAGTDRDRAMARLTEVREECLRLGRKEE</sequence>
<reference evidence="2 3" key="1">
    <citation type="journal article" date="2018" name="PLoS ONE">
        <title>The draft genome of Kipferlia bialata reveals reductive genome evolution in fornicate parasites.</title>
        <authorList>
            <person name="Tanifuji G."/>
            <person name="Takabayashi S."/>
            <person name="Kume K."/>
            <person name="Takagi M."/>
            <person name="Nakayama T."/>
            <person name="Kamikawa R."/>
            <person name="Inagaki Y."/>
            <person name="Hashimoto T."/>
        </authorList>
    </citation>
    <scope>NUCLEOTIDE SEQUENCE [LARGE SCALE GENOMIC DNA]</scope>
    <source>
        <strain evidence="2">NY0173</strain>
    </source>
</reference>
<dbReference type="EMBL" id="BDIP01000286">
    <property type="protein sequence ID" value="GIQ81002.1"/>
    <property type="molecule type" value="Genomic_DNA"/>
</dbReference>
<evidence type="ECO:0000256" key="1">
    <source>
        <dbReference type="SAM" id="SignalP"/>
    </source>
</evidence>
<keyword evidence="1" id="KW-0732">Signal</keyword>
<gene>
    <name evidence="2" type="ORF">KIPB_001894</name>
</gene>
<evidence type="ECO:0000313" key="3">
    <source>
        <dbReference type="Proteomes" id="UP000265618"/>
    </source>
</evidence>
<name>A0A9K3CQM1_9EUKA</name>
<dbReference type="Proteomes" id="UP000265618">
    <property type="component" value="Unassembled WGS sequence"/>
</dbReference>
<keyword evidence="3" id="KW-1185">Reference proteome</keyword>
<feature type="chain" id="PRO_5039948193" evidence="1">
    <location>
        <begin position="26"/>
        <end position="212"/>
    </location>
</feature>
<feature type="signal peptide" evidence="1">
    <location>
        <begin position="1"/>
        <end position="25"/>
    </location>
</feature>
<dbReference type="AlphaFoldDB" id="A0A9K3CQM1"/>